<reference evidence="2" key="1">
    <citation type="submission" date="2022-03" db="EMBL/GenBank/DDBJ databases">
        <authorList>
            <person name="Lindestad O."/>
        </authorList>
    </citation>
    <scope>NUCLEOTIDE SEQUENCE</scope>
</reference>
<dbReference type="OrthoDB" id="67516at2759"/>
<sequence>IQSGTLLATVKIDEPKPDRLQYLDLDLPTKPSTSNSPDAPIIVHGKSRSSDADSAYKTVDFLKTEAFNITRQDAEASRNMQQ</sequence>
<accession>A0A8S4QN88</accession>
<dbReference type="Proteomes" id="UP000838756">
    <property type="component" value="Unassembled WGS sequence"/>
</dbReference>
<keyword evidence="3" id="KW-1185">Reference proteome</keyword>
<feature type="non-terminal residue" evidence="2">
    <location>
        <position position="1"/>
    </location>
</feature>
<evidence type="ECO:0000313" key="2">
    <source>
        <dbReference type="EMBL" id="CAH2215466.1"/>
    </source>
</evidence>
<evidence type="ECO:0000256" key="1">
    <source>
        <dbReference type="SAM" id="MobiDB-lite"/>
    </source>
</evidence>
<proteinExistence type="predicted"/>
<protein>
    <submittedName>
        <fullName evidence="2">Jg26287 protein</fullName>
    </submittedName>
</protein>
<comment type="caution">
    <text evidence="2">The sequence shown here is derived from an EMBL/GenBank/DDBJ whole genome shotgun (WGS) entry which is preliminary data.</text>
</comment>
<dbReference type="EMBL" id="CAKXAJ010011734">
    <property type="protein sequence ID" value="CAH2215466.1"/>
    <property type="molecule type" value="Genomic_DNA"/>
</dbReference>
<feature type="region of interest" description="Disordered" evidence="1">
    <location>
        <begin position="26"/>
        <end position="49"/>
    </location>
</feature>
<evidence type="ECO:0000313" key="3">
    <source>
        <dbReference type="Proteomes" id="UP000838756"/>
    </source>
</evidence>
<name>A0A8S4QN88_9NEOP</name>
<dbReference type="EMBL" id="CAKXAJ010011734">
    <property type="protein sequence ID" value="CAH2215465.1"/>
    <property type="molecule type" value="Genomic_DNA"/>
</dbReference>
<dbReference type="AlphaFoldDB" id="A0A8S4QN88"/>
<organism evidence="2 3">
    <name type="scientific">Pararge aegeria aegeria</name>
    <dbReference type="NCBI Taxonomy" id="348720"/>
    <lineage>
        <taxon>Eukaryota</taxon>
        <taxon>Metazoa</taxon>
        <taxon>Ecdysozoa</taxon>
        <taxon>Arthropoda</taxon>
        <taxon>Hexapoda</taxon>
        <taxon>Insecta</taxon>
        <taxon>Pterygota</taxon>
        <taxon>Neoptera</taxon>
        <taxon>Endopterygota</taxon>
        <taxon>Lepidoptera</taxon>
        <taxon>Glossata</taxon>
        <taxon>Ditrysia</taxon>
        <taxon>Papilionoidea</taxon>
        <taxon>Nymphalidae</taxon>
        <taxon>Satyrinae</taxon>
        <taxon>Satyrini</taxon>
        <taxon>Parargina</taxon>
        <taxon>Pararge</taxon>
    </lineage>
</organism>
<gene>
    <name evidence="2" type="primary">jg26287</name>
    <name evidence="2" type="ORF">PAEG_LOCUS3617</name>
</gene>